<evidence type="ECO:0008006" key="3">
    <source>
        <dbReference type="Google" id="ProtNLM"/>
    </source>
</evidence>
<sequence length="235" mass="25091">MLRELARAFVYGGRPSRLGLATRLLLPLLLVACLVAVEPSPKGAKPLALLASILAVELLIARSAGGIKRVVTSLKLVLLFIAIGLAIMMLARALGLPAGSPLAALVGSIRVAALVIALSLVFQWVSLRELRWILEGLGLRRASLNLSVVLVQLPLTISVFSEVITTVRLKLGRRYLSSFVKPLLYHAVVNSRAFVESFYLYGLPAAKGKPELSAADALIIGASTIGFLLLFYLVG</sequence>
<protein>
    <recommendedName>
        <fullName evidence="3">Energy-coupling factor transporter transmembrane protein EcfT</fullName>
    </recommendedName>
</protein>
<keyword evidence="1" id="KW-0812">Transmembrane</keyword>
<evidence type="ECO:0000313" key="2">
    <source>
        <dbReference type="EMBL" id="HHQ80162.1"/>
    </source>
</evidence>
<feature type="transmembrane region" description="Helical" evidence="1">
    <location>
        <begin position="20"/>
        <end position="37"/>
    </location>
</feature>
<evidence type="ECO:0000256" key="1">
    <source>
        <dbReference type="SAM" id="Phobius"/>
    </source>
</evidence>
<organism evidence="2">
    <name type="scientific">Fervidicoccus fontis</name>
    <dbReference type="NCBI Taxonomy" id="683846"/>
    <lineage>
        <taxon>Archaea</taxon>
        <taxon>Thermoproteota</taxon>
        <taxon>Thermoprotei</taxon>
        <taxon>Fervidicoccales</taxon>
        <taxon>Fervidicoccaceae</taxon>
        <taxon>Fervidicoccus</taxon>
    </lineage>
</organism>
<reference evidence="2" key="1">
    <citation type="journal article" date="2020" name="mSystems">
        <title>Genome- and Community-Level Interaction Insights into Carbon Utilization and Element Cycling Functions of Hydrothermarchaeota in Hydrothermal Sediment.</title>
        <authorList>
            <person name="Zhou Z."/>
            <person name="Liu Y."/>
            <person name="Xu W."/>
            <person name="Pan J."/>
            <person name="Luo Z.H."/>
            <person name="Li M."/>
        </authorList>
    </citation>
    <scope>NUCLEOTIDE SEQUENCE [LARGE SCALE GENOMIC DNA]</scope>
    <source>
        <strain evidence="2">SpSt-1116</strain>
    </source>
</reference>
<keyword evidence="1" id="KW-1133">Transmembrane helix</keyword>
<proteinExistence type="predicted"/>
<accession>A0A7J3ZJV6</accession>
<gene>
    <name evidence="2" type="ORF">ENM78_01680</name>
</gene>
<name>A0A7J3ZJV6_9CREN</name>
<feature type="transmembrane region" description="Helical" evidence="1">
    <location>
        <begin position="143"/>
        <end position="163"/>
    </location>
</feature>
<keyword evidence="1" id="KW-0472">Membrane</keyword>
<dbReference type="EMBL" id="DRZC01000025">
    <property type="protein sequence ID" value="HHQ80162.1"/>
    <property type="molecule type" value="Genomic_DNA"/>
</dbReference>
<dbReference type="AlphaFoldDB" id="A0A7J3ZJV6"/>
<feature type="transmembrane region" description="Helical" evidence="1">
    <location>
        <begin position="76"/>
        <end position="96"/>
    </location>
</feature>
<comment type="caution">
    <text evidence="2">The sequence shown here is derived from an EMBL/GenBank/DDBJ whole genome shotgun (WGS) entry which is preliminary data.</text>
</comment>
<feature type="transmembrane region" description="Helical" evidence="1">
    <location>
        <begin position="214"/>
        <end position="234"/>
    </location>
</feature>
<feature type="transmembrane region" description="Helical" evidence="1">
    <location>
        <begin position="102"/>
        <end position="122"/>
    </location>
</feature>
<feature type="transmembrane region" description="Helical" evidence="1">
    <location>
        <begin position="43"/>
        <end position="64"/>
    </location>
</feature>